<dbReference type="UniPathway" id="UPA00241">
    <property type="reaction ID" value="UER00353"/>
</dbReference>
<comment type="function">
    <text evidence="4">Catalyzes two steps in the biosynthesis of coenzyme A. In the first step cysteine is conjugated to 4'-phosphopantothenate to form 4-phosphopantothenoylcysteine, in the latter compound is decarboxylated to form 4'-phosphopantotheine.</text>
</comment>
<comment type="catalytic activity">
    <reaction evidence="3 4">
        <text>(R)-4'-phosphopantothenate + L-cysteine + CTP = N-[(R)-4-phosphopantothenoyl]-L-cysteine + CMP + diphosphate + H(+)</text>
        <dbReference type="Rhea" id="RHEA:19397"/>
        <dbReference type="ChEBI" id="CHEBI:10986"/>
        <dbReference type="ChEBI" id="CHEBI:15378"/>
        <dbReference type="ChEBI" id="CHEBI:33019"/>
        <dbReference type="ChEBI" id="CHEBI:35235"/>
        <dbReference type="ChEBI" id="CHEBI:37563"/>
        <dbReference type="ChEBI" id="CHEBI:59458"/>
        <dbReference type="ChEBI" id="CHEBI:60377"/>
        <dbReference type="EC" id="6.3.2.5"/>
    </reaction>
</comment>
<dbReference type="InterPro" id="IPR003382">
    <property type="entry name" value="Flavoprotein"/>
</dbReference>
<dbReference type="AlphaFoldDB" id="A0A345UNY5"/>
<feature type="binding site" evidence="3">
    <location>
        <position position="343"/>
    </location>
    <ligand>
        <name>CTP</name>
        <dbReference type="ChEBI" id="CHEBI:37563"/>
    </ligand>
</feature>
<dbReference type="EC" id="6.3.2.5" evidence="3"/>
<dbReference type="GO" id="GO:0071513">
    <property type="term" value="C:phosphopantothenoylcysteine decarboxylase complex"/>
    <property type="evidence" value="ECO:0007669"/>
    <property type="project" value="TreeGrafter"/>
</dbReference>
<dbReference type="InterPro" id="IPR036551">
    <property type="entry name" value="Flavin_trans-like"/>
</dbReference>
<feature type="region of interest" description="Phosphopantothenate--cysteine ligase" evidence="3">
    <location>
        <begin position="210"/>
        <end position="423"/>
    </location>
</feature>
<feature type="binding site" evidence="3">
    <location>
        <position position="357"/>
    </location>
    <ligand>
        <name>CTP</name>
        <dbReference type="ChEBI" id="CHEBI:37563"/>
    </ligand>
</feature>
<dbReference type="RefSeq" id="WP_114985308.1">
    <property type="nucleotide sequence ID" value="NZ_CP027806.1"/>
</dbReference>
<dbReference type="Gene3D" id="3.40.50.1950">
    <property type="entry name" value="Flavin prenyltransferase-like"/>
    <property type="match status" value="1"/>
</dbReference>
<dbReference type="InterPro" id="IPR005252">
    <property type="entry name" value="CoaBC"/>
</dbReference>
<keyword evidence="2 3" id="KW-0456">Lyase</keyword>
<dbReference type="GO" id="GO:0010181">
    <property type="term" value="F:FMN binding"/>
    <property type="evidence" value="ECO:0007669"/>
    <property type="project" value="UniProtKB-UniRule"/>
</dbReference>
<evidence type="ECO:0000313" key="8">
    <source>
        <dbReference type="EMBL" id="AXJ02187.1"/>
    </source>
</evidence>
<accession>A0A345UNY5</accession>
<feature type="binding site" evidence="3">
    <location>
        <position position="361"/>
    </location>
    <ligand>
        <name>CTP</name>
        <dbReference type="ChEBI" id="CHEBI:37563"/>
    </ligand>
</feature>
<dbReference type="PANTHER" id="PTHR14359">
    <property type="entry name" value="HOMO-OLIGOMERIC FLAVIN CONTAINING CYS DECARBOXYLASE FAMILY"/>
    <property type="match status" value="1"/>
</dbReference>
<dbReference type="Pfam" id="PF02441">
    <property type="entry name" value="Flavoprotein"/>
    <property type="match status" value="1"/>
</dbReference>
<reference evidence="8 9" key="1">
    <citation type="submission" date="2018-03" db="EMBL/GenBank/DDBJ databases">
        <title>Phenotypic and genomic properties of Cyclonatronum proteinivorum gen. nov., sp. nov., a haloalkaliphilic bacteroidete from soda lakes possessing Na+-translocating rhodopsin.</title>
        <authorList>
            <person name="Toshchakov S.V."/>
            <person name="Korzhenkov A."/>
            <person name="Samarov N.I."/>
            <person name="Kublanov I.V."/>
            <person name="Muntyan M.S."/>
            <person name="Sorokin D.Y."/>
        </authorList>
    </citation>
    <scope>NUCLEOTIDE SEQUENCE [LARGE SCALE GENOMIC DNA]</scope>
    <source>
        <strain evidence="8 9">Omega</strain>
    </source>
</reference>
<feature type="region of interest" description="Phosphopantothenoylcysteine decarboxylase" evidence="3">
    <location>
        <begin position="1"/>
        <end position="209"/>
    </location>
</feature>
<feature type="domain" description="DNA/pantothenate metabolism flavoprotein C-terminal" evidence="7">
    <location>
        <begin position="205"/>
        <end position="415"/>
    </location>
</feature>
<dbReference type="SUPFAM" id="SSF52507">
    <property type="entry name" value="Homo-oligomeric flavin-containing Cys decarboxylases, HFCD"/>
    <property type="match status" value="1"/>
</dbReference>
<dbReference type="HAMAP" id="MF_02225">
    <property type="entry name" value="CoaBC"/>
    <property type="match status" value="1"/>
</dbReference>
<dbReference type="EC" id="4.1.1.36" evidence="3"/>
<comment type="similarity">
    <text evidence="3 4">In the N-terminal section; belongs to the HFCD (homo-oligomeric flavin containing Cys decarboxylase) superfamily.</text>
</comment>
<keyword evidence="5" id="KW-1133">Transmembrane helix</keyword>
<keyword evidence="3 4" id="KW-0288">FMN</keyword>
<evidence type="ECO:0000256" key="5">
    <source>
        <dbReference type="SAM" id="Phobius"/>
    </source>
</evidence>
<dbReference type="Proteomes" id="UP000254808">
    <property type="component" value="Chromosome"/>
</dbReference>
<comment type="pathway">
    <text evidence="3 4">Cofactor biosynthesis; coenzyme A biosynthesis; CoA from (R)-pantothenate: step 2/5.</text>
</comment>
<comment type="pathway">
    <text evidence="3 4">Cofactor biosynthesis; coenzyme A biosynthesis; CoA from (R)-pantothenate: step 3/5.</text>
</comment>
<comment type="caution">
    <text evidence="3">Lacks conserved residue(s) required for the propagation of feature annotation.</text>
</comment>
<feature type="binding site" evidence="3">
    <location>
        <position position="308"/>
    </location>
    <ligand>
        <name>CTP</name>
        <dbReference type="ChEBI" id="CHEBI:37563"/>
    </ligand>
</feature>
<comment type="catalytic activity">
    <reaction evidence="3 4">
        <text>N-[(R)-4-phosphopantothenoyl]-L-cysteine + H(+) = (R)-4'-phosphopantetheine + CO2</text>
        <dbReference type="Rhea" id="RHEA:16793"/>
        <dbReference type="ChEBI" id="CHEBI:15378"/>
        <dbReference type="ChEBI" id="CHEBI:16526"/>
        <dbReference type="ChEBI" id="CHEBI:59458"/>
        <dbReference type="ChEBI" id="CHEBI:61723"/>
        <dbReference type="EC" id="4.1.1.36"/>
    </reaction>
</comment>
<organism evidence="8 9">
    <name type="scientific">Cyclonatronum proteinivorum</name>
    <dbReference type="NCBI Taxonomy" id="1457365"/>
    <lineage>
        <taxon>Bacteria</taxon>
        <taxon>Pseudomonadati</taxon>
        <taxon>Balneolota</taxon>
        <taxon>Balneolia</taxon>
        <taxon>Balneolales</taxon>
        <taxon>Cyclonatronaceae</taxon>
        <taxon>Cyclonatronum</taxon>
    </lineage>
</organism>
<keyword evidence="5" id="KW-0812">Transmembrane</keyword>
<feature type="domain" description="Flavoprotein" evidence="6">
    <location>
        <begin position="11"/>
        <end position="149"/>
    </location>
</feature>
<gene>
    <name evidence="3" type="primary">coaBC</name>
    <name evidence="8" type="ORF">CYPRO_2950</name>
</gene>
<keyword evidence="1 3" id="KW-0210">Decarboxylase</keyword>
<comment type="cofactor">
    <cofactor evidence="3">
        <name>FMN</name>
        <dbReference type="ChEBI" id="CHEBI:58210"/>
    </cofactor>
    <text evidence="3">Binds 1 FMN per subunit.</text>
</comment>
<dbReference type="PANTHER" id="PTHR14359:SF6">
    <property type="entry name" value="PHOSPHOPANTOTHENOYLCYSTEINE DECARBOXYLASE"/>
    <property type="match status" value="1"/>
</dbReference>
<keyword evidence="5" id="KW-0472">Membrane</keyword>
<comment type="cofactor">
    <cofactor evidence="3">
        <name>Mg(2+)</name>
        <dbReference type="ChEBI" id="CHEBI:18420"/>
    </cofactor>
</comment>
<dbReference type="SUPFAM" id="SSF102645">
    <property type="entry name" value="CoaB-like"/>
    <property type="match status" value="1"/>
</dbReference>
<dbReference type="GO" id="GO:0004633">
    <property type="term" value="F:phosphopantothenoylcysteine decarboxylase activity"/>
    <property type="evidence" value="ECO:0007669"/>
    <property type="project" value="UniProtKB-UniRule"/>
</dbReference>
<evidence type="ECO:0000259" key="7">
    <source>
        <dbReference type="Pfam" id="PF04127"/>
    </source>
</evidence>
<evidence type="ECO:0000256" key="4">
    <source>
        <dbReference type="RuleBase" id="RU364078"/>
    </source>
</evidence>
<dbReference type="Pfam" id="PF04127">
    <property type="entry name" value="DFP"/>
    <property type="match status" value="1"/>
</dbReference>
<evidence type="ECO:0000256" key="3">
    <source>
        <dbReference type="HAMAP-Rule" id="MF_02225"/>
    </source>
</evidence>
<dbReference type="OrthoDB" id="9802554at2"/>
<dbReference type="InterPro" id="IPR007085">
    <property type="entry name" value="DNA/pantothenate-metab_flavo_C"/>
</dbReference>
<dbReference type="EMBL" id="CP027806">
    <property type="protein sequence ID" value="AXJ02187.1"/>
    <property type="molecule type" value="Genomic_DNA"/>
</dbReference>
<evidence type="ECO:0000313" key="9">
    <source>
        <dbReference type="Proteomes" id="UP000254808"/>
    </source>
</evidence>
<keyword evidence="9" id="KW-1185">Reference proteome</keyword>
<feature type="binding site" evidence="3">
    <location>
        <position position="298"/>
    </location>
    <ligand>
        <name>CTP</name>
        <dbReference type="ChEBI" id="CHEBI:37563"/>
    </ligand>
</feature>
<feature type="transmembrane region" description="Helical" evidence="5">
    <location>
        <begin position="12"/>
        <end position="30"/>
    </location>
</feature>
<dbReference type="NCBIfam" id="TIGR00521">
    <property type="entry name" value="coaBC_dfp"/>
    <property type="match status" value="1"/>
</dbReference>
<evidence type="ECO:0000256" key="2">
    <source>
        <dbReference type="ARBA" id="ARBA00023239"/>
    </source>
</evidence>
<dbReference type="GO" id="GO:0015941">
    <property type="term" value="P:pantothenate catabolic process"/>
    <property type="evidence" value="ECO:0007669"/>
    <property type="project" value="InterPro"/>
</dbReference>
<dbReference type="InterPro" id="IPR035929">
    <property type="entry name" value="CoaB-like_sf"/>
</dbReference>
<protein>
    <recommendedName>
        <fullName evidence="3">Coenzyme A biosynthesis bifunctional protein CoaBC</fullName>
    </recommendedName>
    <alternativeName>
        <fullName evidence="3">DNA/pantothenate metabolism flavoprotein</fullName>
    </alternativeName>
    <alternativeName>
        <fullName evidence="3">Phosphopantothenoylcysteine synthetase/decarboxylase</fullName>
        <shortName evidence="3">PPCS-PPCDC</shortName>
    </alternativeName>
    <domain>
        <recommendedName>
            <fullName evidence="3">Phosphopantothenoylcysteine decarboxylase</fullName>
            <shortName evidence="3">PPC decarboxylase</shortName>
            <shortName evidence="3">PPC-DC</shortName>
            <ecNumber evidence="3">4.1.1.36</ecNumber>
        </recommendedName>
        <alternativeName>
            <fullName evidence="3">CoaC</fullName>
        </alternativeName>
    </domain>
    <domain>
        <recommendedName>
            <fullName evidence="3">Phosphopantothenate--cysteine ligase</fullName>
            <ecNumber evidence="3">6.3.2.5</ecNumber>
        </recommendedName>
        <alternativeName>
            <fullName evidence="3">CoaB</fullName>
        </alternativeName>
        <alternativeName>
            <fullName evidence="3">Phosphopantothenoylcysteine synthetase</fullName>
            <shortName evidence="3">PPC synthetase</shortName>
            <shortName evidence="3">PPC-S</shortName>
        </alternativeName>
    </domain>
</protein>
<dbReference type="GO" id="GO:0015937">
    <property type="term" value="P:coenzyme A biosynthetic process"/>
    <property type="evidence" value="ECO:0007669"/>
    <property type="project" value="UniProtKB-UniRule"/>
</dbReference>
<keyword evidence="3" id="KW-0511">Multifunctional enzyme</keyword>
<keyword evidence="3 4" id="KW-0285">Flavoprotein</keyword>
<proteinExistence type="inferred from homology"/>
<comment type="similarity">
    <text evidence="3 4">In the C-terminal section; belongs to the PPC synthetase family.</text>
</comment>
<keyword evidence="3" id="KW-0460">Magnesium</keyword>
<evidence type="ECO:0000256" key="1">
    <source>
        <dbReference type="ARBA" id="ARBA00022793"/>
    </source>
</evidence>
<sequence>MIAESRPLARKRIILGITGGIAAYKAAFLLRDLQKEQAEVRVIMTPSARRFLGQDTMSALSRQPVPVEVFPKDSDVSESWSRHIQWAEWADVLLIAPCTANTLAKIVHGHSDNMLTSTVLAARCPVVICPTMDGGMYEAPATRRNRALAREYGYHLIEPEYGYLASGLEDKGRLPENAHILRALSEIMDLESQPAGAAASLPKPLSGKNVLITAGPTREYADAVRFLSNPSTGKMGFAVAEAARKLGAAVTLVHGKVALPVPEDIEAVPVISAHDLCEAVQARHAGHDIFILAAAVSDFRPANRSPHKVKKEGAALEMKLEKTPDTLQWLGENKLPHQTLIGFAMETEDLIARAAAKRRRKKADYIVANTIGSADTGFESDRNEVVLIGENGGSEWSHAFSGTKQKVAEALLLRIFSNDTPES</sequence>
<dbReference type="Gene3D" id="3.40.50.10300">
    <property type="entry name" value="CoaB-like"/>
    <property type="match status" value="1"/>
</dbReference>
<evidence type="ECO:0000259" key="6">
    <source>
        <dbReference type="Pfam" id="PF02441"/>
    </source>
</evidence>
<keyword evidence="3" id="KW-0479">Metal-binding</keyword>
<name>A0A345UNY5_9BACT</name>
<comment type="function">
    <text evidence="3">Catalyzes two sequential steps in the biosynthesis of coenzyme A. In the first step cysteine is conjugated to 4'-phosphopantothenate to form 4-phosphopantothenoylcysteine. In the second step the latter compound is decarboxylated to form 4'-phosphopantotheine.</text>
</comment>
<dbReference type="GO" id="GO:0046872">
    <property type="term" value="F:metal ion binding"/>
    <property type="evidence" value="ECO:0007669"/>
    <property type="project" value="UniProtKB-KW"/>
</dbReference>
<dbReference type="GO" id="GO:0004632">
    <property type="term" value="F:phosphopantothenate--cysteine ligase activity"/>
    <property type="evidence" value="ECO:0007669"/>
    <property type="project" value="UniProtKB-UniRule"/>
</dbReference>
<keyword evidence="3 4" id="KW-0436">Ligase</keyword>
<dbReference type="KEGG" id="cprv:CYPRO_2950"/>